<feature type="compositionally biased region" description="Acidic residues" evidence="1">
    <location>
        <begin position="185"/>
        <end position="200"/>
    </location>
</feature>
<comment type="caution">
    <text evidence="3">The sequence shown here is derived from an EMBL/GenBank/DDBJ whole genome shotgun (WGS) entry which is preliminary data.</text>
</comment>
<keyword evidence="2" id="KW-0732">Signal</keyword>
<dbReference type="InterPro" id="IPR019225">
    <property type="entry name" value="DUF2155"/>
</dbReference>
<dbReference type="PATRIC" id="fig|1439726.3.peg.3066"/>
<gene>
    <name evidence="3" type="ORF">A6302_02913</name>
</gene>
<feature type="region of interest" description="Disordered" evidence="1">
    <location>
        <begin position="131"/>
        <end position="200"/>
    </location>
</feature>
<keyword evidence="4" id="KW-1185">Reference proteome</keyword>
<accession>A0A1E3H0G5</accession>
<dbReference type="AlphaFoldDB" id="A0A1E3H0G5"/>
<evidence type="ECO:0000313" key="3">
    <source>
        <dbReference type="EMBL" id="ODN69790.1"/>
    </source>
</evidence>
<evidence type="ECO:0008006" key="5">
    <source>
        <dbReference type="Google" id="ProtNLM"/>
    </source>
</evidence>
<dbReference type="Pfam" id="PF09923">
    <property type="entry name" value="DUF2155"/>
    <property type="match status" value="1"/>
</dbReference>
<feature type="chain" id="PRO_5009128822" description="DUF2155 domain-containing protein" evidence="2">
    <location>
        <begin position="22"/>
        <end position="200"/>
    </location>
</feature>
<dbReference type="Proteomes" id="UP000094622">
    <property type="component" value="Unassembled WGS sequence"/>
</dbReference>
<feature type="signal peptide" evidence="2">
    <location>
        <begin position="1"/>
        <end position="21"/>
    </location>
</feature>
<evidence type="ECO:0000256" key="2">
    <source>
        <dbReference type="SAM" id="SignalP"/>
    </source>
</evidence>
<dbReference type="RefSeq" id="WP_069307387.1">
    <property type="nucleotide sequence ID" value="NZ_MCRJ01000074.1"/>
</dbReference>
<evidence type="ECO:0000256" key="1">
    <source>
        <dbReference type="SAM" id="MobiDB-lite"/>
    </source>
</evidence>
<dbReference type="EMBL" id="MCRJ01000074">
    <property type="protein sequence ID" value="ODN69790.1"/>
    <property type="molecule type" value="Genomic_DNA"/>
</dbReference>
<evidence type="ECO:0000313" key="4">
    <source>
        <dbReference type="Proteomes" id="UP000094622"/>
    </source>
</evidence>
<name>A0A1E3H0G5_9HYPH</name>
<organism evidence="3 4">
    <name type="scientific">Methylobrevis pamukkalensis</name>
    <dbReference type="NCBI Taxonomy" id="1439726"/>
    <lineage>
        <taxon>Bacteria</taxon>
        <taxon>Pseudomonadati</taxon>
        <taxon>Pseudomonadota</taxon>
        <taxon>Alphaproteobacteria</taxon>
        <taxon>Hyphomicrobiales</taxon>
        <taxon>Pleomorphomonadaceae</taxon>
        <taxon>Methylobrevis</taxon>
    </lineage>
</organism>
<dbReference type="OrthoDB" id="9810376at2"/>
<protein>
    <recommendedName>
        <fullName evidence="5">DUF2155 domain-containing protein</fullName>
    </recommendedName>
</protein>
<sequence length="200" mass="21442">MISTVARRSAALALLAGTLLAAGADLAHAEKIANRVAVFTGLDKITGRIITFDVYIDETVQFGALRVTPKVCYTRPITEASQTDAFVEVDVITLDNKIQRVFTGWMFAASPALNAIEHPVYDVWLKDCRQESDVPPPGERGGERQAAPNVEEQEVQPGSGTPTGAIPLPRPKPPVPAFDASPIPGDEDLPADVPSEDIED</sequence>
<proteinExistence type="predicted"/>
<reference evidence="3 4" key="1">
    <citation type="submission" date="2016-07" db="EMBL/GenBank/DDBJ databases">
        <title>Draft Genome Sequence of Methylobrevis pamukkalensis PK2.</title>
        <authorList>
            <person name="Vasilenko O.V."/>
            <person name="Doronina N.V."/>
            <person name="Shmareva M.N."/>
            <person name="Tarlachkov S.V."/>
            <person name="Mustakhimov I."/>
            <person name="Trotsenko Y.A."/>
        </authorList>
    </citation>
    <scope>NUCLEOTIDE SEQUENCE [LARGE SCALE GENOMIC DNA]</scope>
    <source>
        <strain evidence="3 4">PK2</strain>
    </source>
</reference>